<dbReference type="Proteomes" id="UP000188181">
    <property type="component" value="Chromosome"/>
</dbReference>
<protein>
    <submittedName>
        <fullName evidence="1">Uncharacterized protein</fullName>
    </submittedName>
</protein>
<organism evidence="1 2">
    <name type="scientific">Limihaloglobus sulfuriphilus</name>
    <dbReference type="NCBI Taxonomy" id="1851148"/>
    <lineage>
        <taxon>Bacteria</taxon>
        <taxon>Pseudomonadati</taxon>
        <taxon>Planctomycetota</taxon>
        <taxon>Phycisphaerae</taxon>
        <taxon>Sedimentisphaerales</taxon>
        <taxon>Sedimentisphaeraceae</taxon>
        <taxon>Limihaloglobus</taxon>
    </lineage>
</organism>
<reference evidence="2" key="1">
    <citation type="submission" date="2017-02" db="EMBL/GenBank/DDBJ databases">
        <title>Comparative genomics and description of representatives of a novel lineage of planctomycetes thriving in anoxic sediments.</title>
        <authorList>
            <person name="Spring S."/>
            <person name="Bunk B."/>
            <person name="Sproer C."/>
        </authorList>
    </citation>
    <scope>NUCLEOTIDE SEQUENCE [LARGE SCALE GENOMIC DNA]</scope>
    <source>
        <strain evidence="2">SM-Chi-D1</strain>
    </source>
</reference>
<sequence length="35" mass="4095">MAAERVLICPRFRAASAGWDIIDMLMEILFEKKRI</sequence>
<proteinExistence type="predicted"/>
<accession>A0A1Q2MHN8</accession>
<gene>
    <name evidence="1" type="ORF">SMSP2_02606</name>
</gene>
<name>A0A1Q2MHN8_9BACT</name>
<dbReference type="AlphaFoldDB" id="A0A1Q2MHN8"/>
<dbReference type="EMBL" id="CP019646">
    <property type="protein sequence ID" value="AQQ72225.1"/>
    <property type="molecule type" value="Genomic_DNA"/>
</dbReference>
<evidence type="ECO:0000313" key="2">
    <source>
        <dbReference type="Proteomes" id="UP000188181"/>
    </source>
</evidence>
<evidence type="ECO:0000313" key="1">
    <source>
        <dbReference type="EMBL" id="AQQ72225.1"/>
    </source>
</evidence>
<dbReference type="KEGG" id="pbas:SMSP2_02606"/>
<keyword evidence="2" id="KW-1185">Reference proteome</keyword>